<keyword evidence="3" id="KW-1185">Reference proteome</keyword>
<gene>
    <name evidence="2" type="ORF">SLEP1_g18701</name>
</gene>
<comment type="caution">
    <text evidence="2">The sequence shown here is derived from an EMBL/GenBank/DDBJ whole genome shotgun (WGS) entry which is preliminary data.</text>
</comment>
<accession>A0AAV5J4B7</accession>
<proteinExistence type="predicted"/>
<sequence length="98" mass="10950">MEFASLKALGFCLLMACIVVSILQLGLAQETRKTSPEMNDDIIFKCLKFAMSTPFYLKDIKDIMNNSKNVADLETDYCVALNGLADNCWAFILKCPKS</sequence>
<dbReference type="AlphaFoldDB" id="A0AAV5J4B7"/>
<dbReference type="Proteomes" id="UP001054252">
    <property type="component" value="Unassembled WGS sequence"/>
</dbReference>
<dbReference type="EMBL" id="BPVZ01000026">
    <property type="protein sequence ID" value="GKV06881.1"/>
    <property type="molecule type" value="Genomic_DNA"/>
</dbReference>
<evidence type="ECO:0000313" key="3">
    <source>
        <dbReference type="Proteomes" id="UP001054252"/>
    </source>
</evidence>
<evidence type="ECO:0008006" key="4">
    <source>
        <dbReference type="Google" id="ProtNLM"/>
    </source>
</evidence>
<evidence type="ECO:0000256" key="1">
    <source>
        <dbReference type="SAM" id="SignalP"/>
    </source>
</evidence>
<feature type="chain" id="PRO_5043752971" description="Prolamin-like domain-containing protein" evidence="1">
    <location>
        <begin position="29"/>
        <end position="98"/>
    </location>
</feature>
<organism evidence="2 3">
    <name type="scientific">Rubroshorea leprosula</name>
    <dbReference type="NCBI Taxonomy" id="152421"/>
    <lineage>
        <taxon>Eukaryota</taxon>
        <taxon>Viridiplantae</taxon>
        <taxon>Streptophyta</taxon>
        <taxon>Embryophyta</taxon>
        <taxon>Tracheophyta</taxon>
        <taxon>Spermatophyta</taxon>
        <taxon>Magnoliopsida</taxon>
        <taxon>eudicotyledons</taxon>
        <taxon>Gunneridae</taxon>
        <taxon>Pentapetalae</taxon>
        <taxon>rosids</taxon>
        <taxon>malvids</taxon>
        <taxon>Malvales</taxon>
        <taxon>Dipterocarpaceae</taxon>
        <taxon>Rubroshorea</taxon>
    </lineage>
</organism>
<protein>
    <recommendedName>
        <fullName evidence="4">Prolamin-like domain-containing protein</fullName>
    </recommendedName>
</protein>
<feature type="signal peptide" evidence="1">
    <location>
        <begin position="1"/>
        <end position="28"/>
    </location>
</feature>
<evidence type="ECO:0000313" key="2">
    <source>
        <dbReference type="EMBL" id="GKV06881.1"/>
    </source>
</evidence>
<reference evidence="2 3" key="1">
    <citation type="journal article" date="2021" name="Commun. Biol.">
        <title>The genome of Shorea leprosula (Dipterocarpaceae) highlights the ecological relevance of drought in aseasonal tropical rainforests.</title>
        <authorList>
            <person name="Ng K.K.S."/>
            <person name="Kobayashi M.J."/>
            <person name="Fawcett J.A."/>
            <person name="Hatakeyama M."/>
            <person name="Paape T."/>
            <person name="Ng C.H."/>
            <person name="Ang C.C."/>
            <person name="Tnah L.H."/>
            <person name="Lee C.T."/>
            <person name="Nishiyama T."/>
            <person name="Sese J."/>
            <person name="O'Brien M.J."/>
            <person name="Copetti D."/>
            <person name="Mohd Noor M.I."/>
            <person name="Ong R.C."/>
            <person name="Putra M."/>
            <person name="Sireger I.Z."/>
            <person name="Indrioko S."/>
            <person name="Kosugi Y."/>
            <person name="Izuno A."/>
            <person name="Isagi Y."/>
            <person name="Lee S.L."/>
            <person name="Shimizu K.K."/>
        </authorList>
    </citation>
    <scope>NUCLEOTIDE SEQUENCE [LARGE SCALE GENOMIC DNA]</scope>
    <source>
        <strain evidence="2">214</strain>
    </source>
</reference>
<keyword evidence="1" id="KW-0732">Signal</keyword>
<name>A0AAV5J4B7_9ROSI</name>